<dbReference type="SUPFAM" id="SSF52374">
    <property type="entry name" value="Nucleotidylyl transferase"/>
    <property type="match status" value="1"/>
</dbReference>
<dbReference type="KEGG" id="vte:BHY08_03435"/>
<keyword evidence="6 9" id="KW-0460">Magnesium</keyword>
<comment type="subcellular location">
    <subcellularLocation>
        <location evidence="9">Cytoplasm</location>
    </subcellularLocation>
</comment>
<evidence type="ECO:0000256" key="1">
    <source>
        <dbReference type="ARBA" id="ARBA00022490"/>
    </source>
</evidence>
<dbReference type="OrthoDB" id="9806661at2"/>
<evidence type="ECO:0000256" key="4">
    <source>
        <dbReference type="ARBA" id="ARBA00022741"/>
    </source>
</evidence>
<dbReference type="Pfam" id="PF01467">
    <property type="entry name" value="CTP_transf_like"/>
    <property type="match status" value="1"/>
</dbReference>
<dbReference type="InterPro" id="IPR014729">
    <property type="entry name" value="Rossmann-like_a/b/a_fold"/>
</dbReference>
<dbReference type="HAMAP" id="MF_00151">
    <property type="entry name" value="PPAT_bact"/>
    <property type="match status" value="1"/>
</dbReference>
<sequence length="162" mass="18483">MNKKRVALFPGSFDPVTKGHLNTIQKASKLFDEVVVGVFTNTTKRNLFTAIERKQFIEDEIHSLANVSVRVCDNDLTIRIANELGADYLVRGIRNQLDYEYEKSIAVLNKHLSSNIETIFLLSDEQYNHISSSMVKEIAKFKGDVSDFVPETVNEELQLKFK</sequence>
<name>A0A1J0A4Z2_9ENTE</name>
<reference evidence="11 12" key="1">
    <citation type="submission" date="2016-09" db="EMBL/GenBank/DDBJ databases">
        <title>Vagococcus teuberi sp. nov., isolated from the Malian artisanal sour milk fene.</title>
        <authorList>
            <person name="Wullschleger S."/>
            <person name="Seifert C."/>
            <person name="Baumgartner S."/>
            <person name="Lacroix C."/>
            <person name="Bonfoh B."/>
            <person name="Stevens M.J."/>
            <person name="Meile L."/>
        </authorList>
    </citation>
    <scope>NUCLEOTIDE SEQUENCE [LARGE SCALE GENOMIC DNA]</scope>
    <source>
        <strain evidence="11 12">DSM 21459</strain>
    </source>
</reference>
<feature type="domain" description="Cytidyltransferase-like" evidence="10">
    <location>
        <begin position="8"/>
        <end position="137"/>
    </location>
</feature>
<dbReference type="InterPro" id="IPR001980">
    <property type="entry name" value="PPAT"/>
</dbReference>
<keyword evidence="4 9" id="KW-0547">Nucleotide-binding</keyword>
<dbReference type="PRINTS" id="PR01020">
    <property type="entry name" value="LPSBIOSNTHSS"/>
</dbReference>
<comment type="similarity">
    <text evidence="9">Belongs to the bacterial CoaD family.</text>
</comment>
<evidence type="ECO:0000313" key="12">
    <source>
        <dbReference type="Proteomes" id="UP000191200"/>
    </source>
</evidence>
<evidence type="ECO:0000259" key="10">
    <source>
        <dbReference type="Pfam" id="PF01467"/>
    </source>
</evidence>
<feature type="binding site" evidence="9">
    <location>
        <begin position="92"/>
        <end position="94"/>
    </location>
    <ligand>
        <name>ATP</name>
        <dbReference type="ChEBI" id="CHEBI:30616"/>
    </ligand>
</feature>
<evidence type="ECO:0000256" key="8">
    <source>
        <dbReference type="ARBA" id="ARBA00029346"/>
    </source>
</evidence>
<dbReference type="GO" id="GO:0004595">
    <property type="term" value="F:pantetheine-phosphate adenylyltransferase activity"/>
    <property type="evidence" value="ECO:0007669"/>
    <property type="project" value="UniProtKB-UniRule"/>
</dbReference>
<comment type="catalytic activity">
    <reaction evidence="8 9">
        <text>(R)-4'-phosphopantetheine + ATP + H(+) = 3'-dephospho-CoA + diphosphate</text>
        <dbReference type="Rhea" id="RHEA:19801"/>
        <dbReference type="ChEBI" id="CHEBI:15378"/>
        <dbReference type="ChEBI" id="CHEBI:30616"/>
        <dbReference type="ChEBI" id="CHEBI:33019"/>
        <dbReference type="ChEBI" id="CHEBI:57328"/>
        <dbReference type="ChEBI" id="CHEBI:61723"/>
        <dbReference type="EC" id="2.7.7.3"/>
    </reaction>
</comment>
<evidence type="ECO:0000256" key="7">
    <source>
        <dbReference type="ARBA" id="ARBA00022993"/>
    </source>
</evidence>
<proteinExistence type="inferred from homology"/>
<dbReference type="GO" id="GO:0015937">
    <property type="term" value="P:coenzyme A biosynthetic process"/>
    <property type="evidence" value="ECO:0007669"/>
    <property type="project" value="UniProtKB-UniRule"/>
</dbReference>
<dbReference type="UniPathway" id="UPA00241">
    <property type="reaction ID" value="UER00355"/>
</dbReference>
<dbReference type="EMBL" id="CP017267">
    <property type="protein sequence ID" value="APB30967.1"/>
    <property type="molecule type" value="Genomic_DNA"/>
</dbReference>
<evidence type="ECO:0000256" key="3">
    <source>
        <dbReference type="ARBA" id="ARBA00022695"/>
    </source>
</evidence>
<evidence type="ECO:0000313" key="11">
    <source>
        <dbReference type="EMBL" id="APB30967.1"/>
    </source>
</evidence>
<dbReference type="NCBIfam" id="TIGR00125">
    <property type="entry name" value="cyt_tran_rel"/>
    <property type="match status" value="1"/>
</dbReference>
<keyword evidence="5 9" id="KW-0067">ATP-binding</keyword>
<evidence type="ECO:0000256" key="9">
    <source>
        <dbReference type="HAMAP-Rule" id="MF_00151"/>
    </source>
</evidence>
<keyword evidence="12" id="KW-1185">Reference proteome</keyword>
<dbReference type="STRING" id="519472.BHY08_03435"/>
<keyword evidence="2 9" id="KW-0808">Transferase</keyword>
<dbReference type="PANTHER" id="PTHR21342:SF1">
    <property type="entry name" value="PHOSPHOPANTETHEINE ADENYLYLTRANSFERASE"/>
    <property type="match status" value="1"/>
</dbReference>
<comment type="cofactor">
    <cofactor evidence="9">
        <name>Mg(2+)</name>
        <dbReference type="ChEBI" id="CHEBI:18420"/>
    </cofactor>
</comment>
<comment type="function">
    <text evidence="9">Reversibly transfers an adenylyl group from ATP to 4'-phosphopantetheine, yielding dephospho-CoA (dPCoA) and pyrophosphate.</text>
</comment>
<dbReference type="InterPro" id="IPR004821">
    <property type="entry name" value="Cyt_trans-like"/>
</dbReference>
<accession>A0A1J0A4Z2</accession>
<evidence type="ECO:0000256" key="2">
    <source>
        <dbReference type="ARBA" id="ARBA00022679"/>
    </source>
</evidence>
<dbReference type="Proteomes" id="UP000191200">
    <property type="component" value="Chromosome"/>
</dbReference>
<feature type="binding site" evidence="9">
    <location>
        <position position="77"/>
    </location>
    <ligand>
        <name>substrate</name>
    </ligand>
</feature>
<keyword evidence="1 9" id="KW-0963">Cytoplasm</keyword>
<feature type="binding site" evidence="9">
    <location>
        <position position="12"/>
    </location>
    <ligand>
        <name>substrate</name>
    </ligand>
</feature>
<dbReference type="PANTHER" id="PTHR21342">
    <property type="entry name" value="PHOSPHOPANTETHEINE ADENYLYLTRANSFERASE"/>
    <property type="match status" value="1"/>
</dbReference>
<comment type="pathway">
    <text evidence="9">Cofactor biosynthesis; coenzyme A biosynthesis; CoA from (R)-pantothenate: step 4/5.</text>
</comment>
<dbReference type="CDD" id="cd02163">
    <property type="entry name" value="PPAT"/>
    <property type="match status" value="1"/>
</dbReference>
<feature type="binding site" evidence="9">
    <location>
        <begin position="127"/>
        <end position="133"/>
    </location>
    <ligand>
        <name>ATP</name>
        <dbReference type="ChEBI" id="CHEBI:30616"/>
    </ligand>
</feature>
<dbReference type="GO" id="GO:0005524">
    <property type="term" value="F:ATP binding"/>
    <property type="evidence" value="ECO:0007669"/>
    <property type="project" value="UniProtKB-KW"/>
</dbReference>
<dbReference type="NCBIfam" id="TIGR01510">
    <property type="entry name" value="coaD_prev_kdtB"/>
    <property type="match status" value="1"/>
</dbReference>
<feature type="binding site" evidence="9">
    <location>
        <position position="91"/>
    </location>
    <ligand>
        <name>substrate</name>
    </ligand>
</feature>
<dbReference type="AlphaFoldDB" id="A0A1J0A4Z2"/>
<keyword evidence="3 9" id="KW-0548">Nucleotidyltransferase</keyword>
<feature type="binding site" evidence="9">
    <location>
        <begin position="12"/>
        <end position="13"/>
    </location>
    <ligand>
        <name>ATP</name>
        <dbReference type="ChEBI" id="CHEBI:30616"/>
    </ligand>
</feature>
<gene>
    <name evidence="9" type="primary">coaD</name>
    <name evidence="11" type="ORF">BHY08_03435</name>
</gene>
<evidence type="ECO:0000256" key="5">
    <source>
        <dbReference type="ARBA" id="ARBA00022840"/>
    </source>
</evidence>
<comment type="subunit">
    <text evidence="9">Homohexamer.</text>
</comment>
<organism evidence="11 12">
    <name type="scientific">Vagococcus teuberi</name>
    <dbReference type="NCBI Taxonomy" id="519472"/>
    <lineage>
        <taxon>Bacteria</taxon>
        <taxon>Bacillati</taxon>
        <taxon>Bacillota</taxon>
        <taxon>Bacilli</taxon>
        <taxon>Lactobacillales</taxon>
        <taxon>Enterococcaceae</taxon>
        <taxon>Vagococcus</taxon>
    </lineage>
</organism>
<feature type="binding site" evidence="9">
    <location>
        <position position="44"/>
    </location>
    <ligand>
        <name>substrate</name>
    </ligand>
</feature>
<feature type="binding site" evidence="9">
    <location>
        <position position="20"/>
    </location>
    <ligand>
        <name>ATP</name>
        <dbReference type="ChEBI" id="CHEBI:30616"/>
    </ligand>
</feature>
<feature type="site" description="Transition state stabilizer" evidence="9">
    <location>
        <position position="20"/>
    </location>
</feature>
<dbReference type="EC" id="2.7.7.3" evidence="9"/>
<dbReference type="Gene3D" id="3.40.50.620">
    <property type="entry name" value="HUPs"/>
    <property type="match status" value="1"/>
</dbReference>
<protein>
    <recommendedName>
        <fullName evidence="9">Phosphopantetheine adenylyltransferase</fullName>
        <ecNumber evidence="9">2.7.7.3</ecNumber>
    </recommendedName>
    <alternativeName>
        <fullName evidence="9">Dephospho-CoA pyrophosphorylase</fullName>
    </alternativeName>
    <alternativeName>
        <fullName evidence="9">Pantetheine-phosphate adenylyltransferase</fullName>
        <shortName evidence="9">PPAT</shortName>
    </alternativeName>
</protein>
<evidence type="ECO:0000256" key="6">
    <source>
        <dbReference type="ARBA" id="ARBA00022842"/>
    </source>
</evidence>
<dbReference type="GO" id="GO:0005737">
    <property type="term" value="C:cytoplasm"/>
    <property type="evidence" value="ECO:0007669"/>
    <property type="project" value="UniProtKB-SubCell"/>
</dbReference>
<keyword evidence="7 9" id="KW-0173">Coenzyme A biosynthesis</keyword>
<dbReference type="RefSeq" id="WP_071456546.1">
    <property type="nucleotide sequence ID" value="NZ_CP017267.1"/>
</dbReference>
<feature type="binding site" evidence="9">
    <location>
        <position position="102"/>
    </location>
    <ligand>
        <name>ATP</name>
        <dbReference type="ChEBI" id="CHEBI:30616"/>
    </ligand>
</feature>